<dbReference type="EMBL" id="HE797590">
    <property type="protein sequence ID" value="CCM06975.1"/>
    <property type="molecule type" value="Genomic_DNA"/>
</dbReference>
<dbReference type="Proteomes" id="UP000006352">
    <property type="component" value="Unassembled WGS sequence"/>
</dbReference>
<keyword evidence="2" id="KW-1185">Reference proteome</keyword>
<reference evidence="1 2" key="1">
    <citation type="journal article" date="2012" name="Appl. Environ. Microbiol.">
        <title>Short-read sequencing for genomic analysis of the brown rot fungus Fibroporia radiculosa.</title>
        <authorList>
            <person name="Tang J.D."/>
            <person name="Perkins A.D."/>
            <person name="Sonstegard T.S."/>
            <person name="Schroeder S.G."/>
            <person name="Burgess S.C."/>
            <person name="Diehl S.V."/>
        </authorList>
    </citation>
    <scope>NUCLEOTIDE SEQUENCE [LARGE SCALE GENOMIC DNA]</scope>
    <source>
        <strain evidence="1 2">TFFH 294</strain>
    </source>
</reference>
<evidence type="ECO:0000313" key="1">
    <source>
        <dbReference type="EMBL" id="CCM06975.1"/>
    </source>
</evidence>
<accession>J7RVP6</accession>
<sequence>MQSTAVVNLKMICH</sequence>
<name>J7RVP6_9APHY</name>
<proteinExistence type="predicted"/>
<dbReference type="HOGENOM" id="CLU_3434993_0_0_1"/>
<protein>
    <submittedName>
        <fullName evidence="1">Uncharacterized protein</fullName>
    </submittedName>
</protein>
<evidence type="ECO:0000313" key="2">
    <source>
        <dbReference type="Proteomes" id="UP000006352"/>
    </source>
</evidence>
<gene>
    <name evidence="1" type="ORF">FIBRA_09290</name>
</gene>
<dbReference type="InParanoid" id="J7RVP6"/>
<organism evidence="1 2">
    <name type="scientific">Fibroporia radiculosa</name>
    <dbReference type="NCBI Taxonomy" id="599839"/>
    <lineage>
        <taxon>Eukaryota</taxon>
        <taxon>Fungi</taxon>
        <taxon>Dikarya</taxon>
        <taxon>Basidiomycota</taxon>
        <taxon>Agaricomycotina</taxon>
        <taxon>Agaricomycetes</taxon>
        <taxon>Polyporales</taxon>
        <taxon>Fibroporiaceae</taxon>
        <taxon>Fibroporia</taxon>
    </lineage>
</organism>